<sequence>MLECEDLTYAVRGAIFEVSRELGAGFLESVYEKSLAHERTVRGLGVERQMPVTTYYKQVAVGQHVLDLLVEDQLVIELKAVRALVPEHEAQLLHYLKATGYRLGLLVNFTHPKAQVKRLIR</sequence>
<proteinExistence type="predicted"/>
<organism evidence="1 2">
    <name type="scientific">Guyparkeria halophila</name>
    <dbReference type="NCBI Taxonomy" id="47960"/>
    <lineage>
        <taxon>Bacteria</taxon>
        <taxon>Pseudomonadati</taxon>
        <taxon>Pseudomonadota</taxon>
        <taxon>Gammaproteobacteria</taxon>
        <taxon>Chromatiales</taxon>
        <taxon>Thioalkalibacteraceae</taxon>
        <taxon>Guyparkeria</taxon>
    </lineage>
</organism>
<reference evidence="1 2" key="1">
    <citation type="submission" date="2023-11" db="EMBL/GenBank/DDBJ databases">
        <title>MicrobeMod: A computational toolkit for identifying prokaryotic methylation and restriction-modification with nanopore sequencing.</title>
        <authorList>
            <person name="Crits-Christoph A."/>
            <person name="Kang S.C."/>
            <person name="Lee H."/>
            <person name="Ostrov N."/>
        </authorList>
    </citation>
    <scope>NUCLEOTIDE SEQUENCE [LARGE SCALE GENOMIC DNA]</scope>
    <source>
        <strain evidence="1 2">ATCC 49870</strain>
    </source>
</reference>
<evidence type="ECO:0000313" key="2">
    <source>
        <dbReference type="Proteomes" id="UP001327459"/>
    </source>
</evidence>
<protein>
    <submittedName>
        <fullName evidence="1">GxxExxY protein</fullName>
    </submittedName>
</protein>
<accession>A0ABZ0YYW7</accession>
<dbReference type="RefSeq" id="WP_322522339.1">
    <property type="nucleotide sequence ID" value="NZ_CP140153.1"/>
</dbReference>
<dbReference type="Proteomes" id="UP001327459">
    <property type="component" value="Chromosome"/>
</dbReference>
<name>A0ABZ0YYW7_9GAMM</name>
<keyword evidence="2" id="KW-1185">Reference proteome</keyword>
<dbReference type="Pfam" id="PF13366">
    <property type="entry name" value="PDDEXK_3"/>
    <property type="match status" value="1"/>
</dbReference>
<evidence type="ECO:0000313" key="1">
    <source>
        <dbReference type="EMBL" id="WQH17370.1"/>
    </source>
</evidence>
<dbReference type="InterPro" id="IPR026350">
    <property type="entry name" value="GxxExxY"/>
</dbReference>
<dbReference type="EMBL" id="CP140153">
    <property type="protein sequence ID" value="WQH17370.1"/>
    <property type="molecule type" value="Genomic_DNA"/>
</dbReference>
<gene>
    <name evidence="1" type="ORF">SR882_05550</name>
</gene>
<dbReference type="NCBIfam" id="TIGR04256">
    <property type="entry name" value="GxxExxY"/>
    <property type="match status" value="1"/>
</dbReference>